<dbReference type="EMBL" id="GBRH01198037">
    <property type="protein sequence ID" value="JAD99858.1"/>
    <property type="molecule type" value="Transcribed_RNA"/>
</dbReference>
<organism evidence="1">
    <name type="scientific">Arundo donax</name>
    <name type="common">Giant reed</name>
    <name type="synonym">Donax arundinaceus</name>
    <dbReference type="NCBI Taxonomy" id="35708"/>
    <lineage>
        <taxon>Eukaryota</taxon>
        <taxon>Viridiplantae</taxon>
        <taxon>Streptophyta</taxon>
        <taxon>Embryophyta</taxon>
        <taxon>Tracheophyta</taxon>
        <taxon>Spermatophyta</taxon>
        <taxon>Magnoliopsida</taxon>
        <taxon>Liliopsida</taxon>
        <taxon>Poales</taxon>
        <taxon>Poaceae</taxon>
        <taxon>PACMAD clade</taxon>
        <taxon>Arundinoideae</taxon>
        <taxon>Arundineae</taxon>
        <taxon>Arundo</taxon>
    </lineage>
</organism>
<reference evidence="1" key="1">
    <citation type="submission" date="2014-09" db="EMBL/GenBank/DDBJ databases">
        <authorList>
            <person name="Magalhaes I.L.F."/>
            <person name="Oliveira U."/>
            <person name="Santos F.R."/>
            <person name="Vidigal T.H.D.A."/>
            <person name="Brescovit A.D."/>
            <person name="Santos A.J."/>
        </authorList>
    </citation>
    <scope>NUCLEOTIDE SEQUENCE</scope>
    <source>
        <tissue evidence="1">Shoot tissue taken approximately 20 cm above the soil surface</tissue>
    </source>
</reference>
<accession>A0A0A9ELG4</accession>
<sequence length="34" mass="3837">MILWYVFQMMNDPFGVIGRSSMISVLLLLCASSI</sequence>
<dbReference type="AlphaFoldDB" id="A0A0A9ELG4"/>
<evidence type="ECO:0000313" key="1">
    <source>
        <dbReference type="EMBL" id="JAD99858.1"/>
    </source>
</evidence>
<protein>
    <submittedName>
        <fullName evidence="1">Uncharacterized protein</fullName>
    </submittedName>
</protein>
<reference evidence="1" key="2">
    <citation type="journal article" date="2015" name="Data Brief">
        <title>Shoot transcriptome of the giant reed, Arundo donax.</title>
        <authorList>
            <person name="Barrero R.A."/>
            <person name="Guerrero F.D."/>
            <person name="Moolhuijzen P."/>
            <person name="Goolsby J.A."/>
            <person name="Tidwell J."/>
            <person name="Bellgard S.E."/>
            <person name="Bellgard M.I."/>
        </authorList>
    </citation>
    <scope>NUCLEOTIDE SEQUENCE</scope>
    <source>
        <tissue evidence="1">Shoot tissue taken approximately 20 cm above the soil surface</tissue>
    </source>
</reference>
<name>A0A0A9ELG4_ARUDO</name>
<proteinExistence type="predicted"/>